<dbReference type="RefSeq" id="XP_008868543.1">
    <property type="nucleotide sequence ID" value="XM_008870321.1"/>
</dbReference>
<protein>
    <submittedName>
        <fullName evidence="2">Uncharacterized protein</fullName>
    </submittedName>
</protein>
<dbReference type="AlphaFoldDB" id="A0A024UA58"/>
<reference evidence="2" key="1">
    <citation type="submission" date="2013-12" db="EMBL/GenBank/DDBJ databases">
        <title>The Genome Sequence of Aphanomyces invadans NJM9701.</title>
        <authorList>
            <consortium name="The Broad Institute Genomics Platform"/>
            <person name="Russ C."/>
            <person name="Tyler B."/>
            <person name="van West P."/>
            <person name="Dieguez-Uribeondo J."/>
            <person name="Young S.K."/>
            <person name="Zeng Q."/>
            <person name="Gargeya S."/>
            <person name="Fitzgerald M."/>
            <person name="Abouelleil A."/>
            <person name="Alvarado L."/>
            <person name="Chapman S.B."/>
            <person name="Gainer-Dewar J."/>
            <person name="Goldberg J."/>
            <person name="Griggs A."/>
            <person name="Gujja S."/>
            <person name="Hansen M."/>
            <person name="Howarth C."/>
            <person name="Imamovic A."/>
            <person name="Ireland A."/>
            <person name="Larimer J."/>
            <person name="McCowan C."/>
            <person name="Murphy C."/>
            <person name="Pearson M."/>
            <person name="Poon T.W."/>
            <person name="Priest M."/>
            <person name="Roberts A."/>
            <person name="Saif S."/>
            <person name="Shea T."/>
            <person name="Sykes S."/>
            <person name="Wortman J."/>
            <person name="Nusbaum C."/>
            <person name="Birren B."/>
        </authorList>
    </citation>
    <scope>NUCLEOTIDE SEQUENCE [LARGE SCALE GENOMIC DNA]</scope>
    <source>
        <strain evidence="2">NJM9701</strain>
    </source>
</reference>
<dbReference type="VEuPathDB" id="FungiDB:H310_05578"/>
<dbReference type="EMBL" id="KI913960">
    <property type="protein sequence ID" value="ETW03159.1"/>
    <property type="molecule type" value="Genomic_DNA"/>
</dbReference>
<gene>
    <name evidence="2" type="ORF">H310_05578</name>
</gene>
<name>A0A024UA58_9STRA</name>
<keyword evidence="1" id="KW-0472">Membrane</keyword>
<accession>A0A024UA58</accession>
<proteinExistence type="predicted"/>
<organism evidence="2">
    <name type="scientific">Aphanomyces invadans</name>
    <dbReference type="NCBI Taxonomy" id="157072"/>
    <lineage>
        <taxon>Eukaryota</taxon>
        <taxon>Sar</taxon>
        <taxon>Stramenopiles</taxon>
        <taxon>Oomycota</taxon>
        <taxon>Saprolegniomycetes</taxon>
        <taxon>Saprolegniales</taxon>
        <taxon>Verrucalvaceae</taxon>
        <taxon>Aphanomyces</taxon>
    </lineage>
</organism>
<sequence length="199" mass="21664">MKVQHINTHSNVHLHENHFFLDAMHMFIILTILSAVPFATRDLGTLPPMSTWLIYVMRNPVDVPSADVVGSNSNEMKWTFPRMTPALTGMSGRSITPCTNASAVPCWNASSTKSRELTSPNPWGFCVLCTTYAVVESSNAIVSTISLAAMPVSHFLRTAGSALERNLSMSSAATSAMNASYTADVKKYRIVPRTALKIG</sequence>
<dbReference type="GeneID" id="20082628"/>
<keyword evidence="1" id="KW-0812">Transmembrane</keyword>
<evidence type="ECO:0000256" key="1">
    <source>
        <dbReference type="SAM" id="Phobius"/>
    </source>
</evidence>
<feature type="transmembrane region" description="Helical" evidence="1">
    <location>
        <begin position="20"/>
        <end position="40"/>
    </location>
</feature>
<evidence type="ECO:0000313" key="2">
    <source>
        <dbReference type="EMBL" id="ETW03159.1"/>
    </source>
</evidence>
<keyword evidence="1" id="KW-1133">Transmembrane helix</keyword>